<dbReference type="Ensembl" id="ENSSHBT00005016519.1">
    <property type="protein sequence ID" value="ENSSHBP00005013754.1"/>
    <property type="gene ID" value="ENSSHBG00005012039.1"/>
</dbReference>
<dbReference type="SUPFAM" id="SSF57903">
    <property type="entry name" value="FYVE/PHD zinc finger"/>
    <property type="match status" value="1"/>
</dbReference>
<keyword evidence="6" id="KW-0862">Zinc</keyword>
<dbReference type="GO" id="GO:0042043">
    <property type="term" value="F:neurexin family protein binding"/>
    <property type="evidence" value="ECO:0007669"/>
    <property type="project" value="TreeGrafter"/>
</dbReference>
<feature type="domain" description="RabBD" evidence="11">
    <location>
        <begin position="7"/>
        <end position="125"/>
    </location>
</feature>
<dbReference type="PANTHER" id="PTHR45716">
    <property type="entry name" value="BITESIZE, ISOFORM I"/>
    <property type="match status" value="1"/>
</dbReference>
<name>A0A672UF45_STRHB</name>
<dbReference type="CDD" id="cd04020">
    <property type="entry name" value="C2B_SLP_1-2-3-4"/>
    <property type="match status" value="1"/>
</dbReference>
<evidence type="ECO:0000256" key="3">
    <source>
        <dbReference type="ARBA" id="ARBA00022723"/>
    </source>
</evidence>
<dbReference type="FunFam" id="2.60.40.150:FF:000006">
    <property type="entry name" value="Synaptotagmin-like 5, isoform CRA_a"/>
    <property type="match status" value="1"/>
</dbReference>
<dbReference type="InterPro" id="IPR013083">
    <property type="entry name" value="Znf_RING/FYVE/PHD"/>
</dbReference>
<evidence type="ECO:0000256" key="8">
    <source>
        <dbReference type="ARBA" id="ARBA00053749"/>
    </source>
</evidence>
<dbReference type="SMART" id="SM00239">
    <property type="entry name" value="C2"/>
    <property type="match status" value="2"/>
</dbReference>
<dbReference type="InParanoid" id="A0A672UF45"/>
<dbReference type="Pfam" id="PF02318">
    <property type="entry name" value="FYVE_2"/>
    <property type="match status" value="1"/>
</dbReference>
<dbReference type="GO" id="GO:0006887">
    <property type="term" value="P:exocytosis"/>
    <property type="evidence" value="ECO:0007669"/>
    <property type="project" value="Ensembl"/>
</dbReference>
<dbReference type="GO" id="GO:0031267">
    <property type="term" value="F:small GTPase binding"/>
    <property type="evidence" value="ECO:0007669"/>
    <property type="project" value="InterPro"/>
</dbReference>
<dbReference type="GeneTree" id="ENSGT00940000158618"/>
<keyword evidence="5" id="KW-0863">Zinc-finger</keyword>
<dbReference type="OMA" id="VEDKRIX"/>
<sequence>MTKHLEIINLSFLLEHERETILGVLKRDEYLKKVEDKRIRKLKNELLEVKRKGGNRHCQQDNSRVCVCCQKSLGLIFDRGDLCETCKLRVCNKCRVVGTHGQWKCSVCAKIAQLRIVTGEWFFEERAKRFKQSNLLGTDVVRQSILRKFPGRDHTREICLSFRVLGADRNDAFKLIVNKLAFCIYGMCIFLIGQDVVLDNGVIIPASESVPEDLVKKRGRKASGAPSIAVSRVSLSSDRSRSEIDLSESFSEGNEDTLSIRSRSVPSALDQEMVSYKYVNVYLVEILFAQTYEIGTISPEGSDRKWTYLNVPETDGDTTSINSMLSVYSETGDYGNVKVSGEILLNINYSYKTGALNILVKSCRNLAVADEKKQRTDPYVKAYLLPDKSRQSKRKTKIKSNSTNPEFNETLKYVISHTQLETRTLQLSVWHYDRFGRNSFLGEVEIPFDSWNFENQSDEWFALQPKMEVVTDVGLQYKGELTVVLRYIPADRNLMLPLGQFQGKKSFKKGKKGDSHMPSGGILEVLIKEAKNLTAVKSGGTSDTFVKGYLLPDDSKATKHKTPIIKKSVNPQWNHTFAFSGLNSRDIHNVCLELTVWDKESLSSNIFLGGVRLSTGNGVSNGKEVDWMDSQGEEQHLWQKMIDSPGAPVEGILMLRSSMGKRRL</sequence>
<dbReference type="InterPro" id="IPR035892">
    <property type="entry name" value="C2_domain_sf"/>
</dbReference>
<keyword evidence="4" id="KW-0677">Repeat</keyword>
<proteinExistence type="predicted"/>
<dbReference type="GO" id="GO:0005543">
    <property type="term" value="F:phospholipid binding"/>
    <property type="evidence" value="ECO:0007669"/>
    <property type="project" value="InterPro"/>
</dbReference>
<evidence type="ECO:0000256" key="1">
    <source>
        <dbReference type="ARBA" id="ARBA00004170"/>
    </source>
</evidence>
<dbReference type="Gene3D" id="2.60.40.150">
    <property type="entry name" value="C2 domain"/>
    <property type="match status" value="2"/>
</dbReference>
<dbReference type="Proteomes" id="UP000472266">
    <property type="component" value="Chromosome 2"/>
</dbReference>
<dbReference type="InterPro" id="IPR010911">
    <property type="entry name" value="Rab_BD"/>
</dbReference>
<accession>A0A672UF45</accession>
<comment type="function">
    <text evidence="8">May act as Rab effector protein and play a role in vesicle trafficking. Binds phospholipids.</text>
</comment>
<dbReference type="InterPro" id="IPR037303">
    <property type="entry name" value="SLP-4/5_C2A"/>
</dbReference>
<evidence type="ECO:0000256" key="7">
    <source>
        <dbReference type="ARBA" id="ARBA00023136"/>
    </source>
</evidence>
<dbReference type="GO" id="GO:0070382">
    <property type="term" value="C:exocytic vesicle"/>
    <property type="evidence" value="ECO:0007669"/>
    <property type="project" value="TreeGrafter"/>
</dbReference>
<dbReference type="PANTHER" id="PTHR45716:SF6">
    <property type="entry name" value="SYNAPTOTAGMIN-LIKE PROTEIN 5"/>
    <property type="match status" value="1"/>
</dbReference>
<comment type="subcellular location">
    <subcellularLocation>
        <location evidence="1">Membrane</location>
        <topology evidence="1">Peripheral membrane protein</topology>
    </subcellularLocation>
</comment>
<dbReference type="Pfam" id="PF00168">
    <property type="entry name" value="C2"/>
    <property type="match status" value="2"/>
</dbReference>
<evidence type="ECO:0000256" key="6">
    <source>
        <dbReference type="ARBA" id="ARBA00022833"/>
    </source>
</evidence>
<evidence type="ECO:0000259" key="11">
    <source>
        <dbReference type="PROSITE" id="PS50916"/>
    </source>
</evidence>
<keyword evidence="7" id="KW-0472">Membrane</keyword>
<evidence type="ECO:0000256" key="4">
    <source>
        <dbReference type="ARBA" id="ARBA00022737"/>
    </source>
</evidence>
<gene>
    <name evidence="12" type="primary">SYTL5</name>
</gene>
<evidence type="ECO:0000256" key="2">
    <source>
        <dbReference type="ARBA" id="ARBA00022553"/>
    </source>
</evidence>
<dbReference type="InterPro" id="IPR041282">
    <property type="entry name" value="FYVE_2"/>
</dbReference>
<dbReference type="InterPro" id="IPR043567">
    <property type="entry name" value="SYTL1-5_C2B"/>
</dbReference>
<dbReference type="GO" id="GO:0005886">
    <property type="term" value="C:plasma membrane"/>
    <property type="evidence" value="ECO:0007669"/>
    <property type="project" value="TreeGrafter"/>
</dbReference>
<evidence type="ECO:0000313" key="13">
    <source>
        <dbReference type="Proteomes" id="UP000472266"/>
    </source>
</evidence>
<reference evidence="12" key="3">
    <citation type="submission" date="2025-09" db="UniProtKB">
        <authorList>
            <consortium name="Ensembl"/>
        </authorList>
    </citation>
    <scope>IDENTIFICATION</scope>
</reference>
<dbReference type="FunFam" id="2.60.40.150:FF:000107">
    <property type="entry name" value="Synaptotagmin-like 5, isoform CRA_a"/>
    <property type="match status" value="1"/>
</dbReference>
<dbReference type="PROSITE" id="PS50916">
    <property type="entry name" value="RABBD"/>
    <property type="match status" value="1"/>
</dbReference>
<dbReference type="InterPro" id="IPR000008">
    <property type="entry name" value="C2_dom"/>
</dbReference>
<dbReference type="SUPFAM" id="SSF49562">
    <property type="entry name" value="C2 domain (Calcium/lipid-binding domain, CaLB)"/>
    <property type="match status" value="2"/>
</dbReference>
<evidence type="ECO:0000256" key="5">
    <source>
        <dbReference type="ARBA" id="ARBA00022771"/>
    </source>
</evidence>
<evidence type="ECO:0000256" key="9">
    <source>
        <dbReference type="ARBA" id="ARBA00072156"/>
    </source>
</evidence>
<keyword evidence="13" id="KW-1185">Reference proteome</keyword>
<protein>
    <recommendedName>
        <fullName evidence="9">Synaptotagmin-like protein 5</fullName>
    </recommendedName>
</protein>
<dbReference type="FunFam" id="3.30.40.10:FF:000018">
    <property type="entry name" value="Synaptotagmin-like 5, isoform CRA_a"/>
    <property type="match status" value="1"/>
</dbReference>
<feature type="domain" description="C2" evidence="10">
    <location>
        <begin position="339"/>
        <end position="461"/>
    </location>
</feature>
<reference evidence="12 13" key="1">
    <citation type="submission" date="2019-11" db="EMBL/GenBank/DDBJ databases">
        <title>Strigops habroptila (kakapo) genome, bStrHab1, primary haplotype, v2.</title>
        <authorList>
            <person name="Jarvis E.D."/>
            <person name="Howard J."/>
            <person name="Rhie A."/>
            <person name="Phillippy A."/>
            <person name="Korlach J."/>
            <person name="Digby A."/>
            <person name="Iorns D."/>
            <person name="Eason D."/>
            <person name="Robertson B."/>
            <person name="Raemaekers T."/>
            <person name="Howe K."/>
            <person name="Lewin H."/>
            <person name="Damas J."/>
            <person name="Hastie A."/>
            <person name="Tracey A."/>
            <person name="Chow W."/>
            <person name="Fedrigo O."/>
        </authorList>
    </citation>
    <scope>NUCLEOTIDE SEQUENCE [LARGE SCALE GENOMIC DNA]</scope>
</reference>
<evidence type="ECO:0000313" key="12">
    <source>
        <dbReference type="Ensembl" id="ENSSHBP00005013754.1"/>
    </source>
</evidence>
<dbReference type="InterPro" id="IPR011011">
    <property type="entry name" value="Znf_FYVE_PHD"/>
</dbReference>
<keyword evidence="2" id="KW-0597">Phosphoprotein</keyword>
<dbReference type="PROSITE" id="PS50004">
    <property type="entry name" value="C2"/>
    <property type="match status" value="2"/>
</dbReference>
<organism evidence="12 13">
    <name type="scientific">Strigops habroptila</name>
    <name type="common">Kakapo</name>
    <dbReference type="NCBI Taxonomy" id="2489341"/>
    <lineage>
        <taxon>Eukaryota</taxon>
        <taxon>Metazoa</taxon>
        <taxon>Chordata</taxon>
        <taxon>Craniata</taxon>
        <taxon>Vertebrata</taxon>
        <taxon>Euteleostomi</taxon>
        <taxon>Archelosauria</taxon>
        <taxon>Archosauria</taxon>
        <taxon>Dinosauria</taxon>
        <taxon>Saurischia</taxon>
        <taxon>Theropoda</taxon>
        <taxon>Coelurosauria</taxon>
        <taxon>Aves</taxon>
        <taxon>Neognathae</taxon>
        <taxon>Neoaves</taxon>
        <taxon>Telluraves</taxon>
        <taxon>Australaves</taxon>
        <taxon>Psittaciformes</taxon>
        <taxon>Psittacidae</taxon>
        <taxon>Strigops</taxon>
    </lineage>
</organism>
<dbReference type="AlphaFoldDB" id="A0A672UF45"/>
<reference evidence="12" key="2">
    <citation type="submission" date="2025-08" db="UniProtKB">
        <authorList>
            <consortium name="Ensembl"/>
        </authorList>
    </citation>
    <scope>IDENTIFICATION</scope>
</reference>
<dbReference type="Gene3D" id="3.30.40.10">
    <property type="entry name" value="Zinc/RING finger domain, C3HC4 (zinc finger)"/>
    <property type="match status" value="1"/>
</dbReference>
<evidence type="ECO:0000259" key="10">
    <source>
        <dbReference type="PROSITE" id="PS50004"/>
    </source>
</evidence>
<dbReference type="GO" id="GO:0008270">
    <property type="term" value="F:zinc ion binding"/>
    <property type="evidence" value="ECO:0007669"/>
    <property type="project" value="UniProtKB-KW"/>
</dbReference>
<dbReference type="CDD" id="cd04029">
    <property type="entry name" value="C2A_SLP-4_5"/>
    <property type="match status" value="1"/>
</dbReference>
<keyword evidence="3" id="KW-0479">Metal-binding</keyword>
<dbReference type="GO" id="GO:0006886">
    <property type="term" value="P:intracellular protein transport"/>
    <property type="evidence" value="ECO:0007669"/>
    <property type="project" value="InterPro"/>
</dbReference>
<feature type="domain" description="C2" evidence="10">
    <location>
        <begin position="497"/>
        <end position="628"/>
    </location>
</feature>